<dbReference type="InterPro" id="IPR018767">
    <property type="entry name" value="Brl1/Brr6_dom"/>
</dbReference>
<feature type="region of interest" description="Disordered" evidence="1">
    <location>
        <begin position="168"/>
        <end position="233"/>
    </location>
</feature>
<feature type="transmembrane region" description="Helical" evidence="2">
    <location>
        <begin position="247"/>
        <end position="270"/>
    </location>
</feature>
<sequence length="430" mass="48098">MYIDVDIGDEPMVAYPATPEQIQWENHYESDTSLASSMLYMGNHSGEPPQSSGWPSMINIRSTVSLLSSYSPQSSTLSFIGRLSPIHDVDELIAKELFASRKKKPMSRLGGGGGGGPMDVDFNDTDDSWLNRPPRHMDVEMKEPSGPPVLSDNAPFTFAMPIIAPEPAAKTPHTTKTHNGKPISPNAVRRIHARRQRQRRVRESSKDDMWTTDNDSDSEASRHEQAPPRENAPKAHIRLQMHRDLPLVISGYLQLGFNIIMALVVLYIVAQVLLTIHRDVNAKVQEYSAEILQEIAACSKQYLSNHCDPQLRVPAMEQLCSVWESCMHRDPTKVGRLRVSAETLAEIVNGFIEPISFKTMCFFVLCFVGTLVVSNFAFGAYRSNRIRSMGDLGAWRSDVSGPPRRRALLLAHAQNARKRISREKSGHEGR</sequence>
<evidence type="ECO:0000313" key="4">
    <source>
        <dbReference type="EMBL" id="KAJ1989759.1"/>
    </source>
</evidence>
<feature type="transmembrane region" description="Helical" evidence="2">
    <location>
        <begin position="362"/>
        <end position="381"/>
    </location>
</feature>
<evidence type="ECO:0000313" key="5">
    <source>
        <dbReference type="Proteomes" id="UP001151295"/>
    </source>
</evidence>
<protein>
    <recommendedName>
        <fullName evidence="3">Brl1/Brr6 domain-containing protein</fullName>
    </recommendedName>
</protein>
<dbReference type="PANTHER" id="PTHR28136">
    <property type="entry name" value="NUCLEUS EXPORT PROTEIN BRR6"/>
    <property type="match status" value="1"/>
</dbReference>
<evidence type="ECO:0000259" key="3">
    <source>
        <dbReference type="SMART" id="SM01042"/>
    </source>
</evidence>
<dbReference type="Pfam" id="PF10104">
    <property type="entry name" value="Brr6_like_C_C"/>
    <property type="match status" value="1"/>
</dbReference>
<dbReference type="PANTHER" id="PTHR28136:SF1">
    <property type="entry name" value="NUCLEUS EXPORT PROTEIN BRL1"/>
    <property type="match status" value="1"/>
</dbReference>
<evidence type="ECO:0000256" key="2">
    <source>
        <dbReference type="SAM" id="Phobius"/>
    </source>
</evidence>
<keyword evidence="5" id="KW-1185">Reference proteome</keyword>
<comment type="caution">
    <text evidence="4">The sequence shown here is derived from an EMBL/GenBank/DDBJ whole genome shotgun (WGS) entry which is preliminary data.</text>
</comment>
<dbReference type="Proteomes" id="UP001151295">
    <property type="component" value="Unassembled WGS sequence"/>
</dbReference>
<feature type="domain" description="Brl1/Brr6" evidence="3">
    <location>
        <begin position="249"/>
        <end position="382"/>
    </location>
</feature>
<feature type="compositionally biased region" description="Basic and acidic residues" evidence="1">
    <location>
        <begin position="219"/>
        <end position="233"/>
    </location>
</feature>
<dbReference type="InterPro" id="IPR040202">
    <property type="entry name" value="Brl1/Brr6"/>
</dbReference>
<keyword evidence="2" id="KW-0812">Transmembrane</keyword>
<organism evidence="4 5">
    <name type="scientific">Coemansia umbellata</name>
    <dbReference type="NCBI Taxonomy" id="1424467"/>
    <lineage>
        <taxon>Eukaryota</taxon>
        <taxon>Fungi</taxon>
        <taxon>Fungi incertae sedis</taxon>
        <taxon>Zoopagomycota</taxon>
        <taxon>Kickxellomycotina</taxon>
        <taxon>Kickxellomycetes</taxon>
        <taxon>Kickxellales</taxon>
        <taxon>Kickxellaceae</taxon>
        <taxon>Coemansia</taxon>
    </lineage>
</organism>
<dbReference type="SMART" id="SM01042">
    <property type="entry name" value="Brr6_like_C_C"/>
    <property type="match status" value="1"/>
</dbReference>
<proteinExistence type="predicted"/>
<reference evidence="4" key="1">
    <citation type="submission" date="2022-07" db="EMBL/GenBank/DDBJ databases">
        <title>Phylogenomic reconstructions and comparative analyses of Kickxellomycotina fungi.</title>
        <authorList>
            <person name="Reynolds N.K."/>
            <person name="Stajich J.E."/>
            <person name="Barry K."/>
            <person name="Grigoriev I.V."/>
            <person name="Crous P."/>
            <person name="Smith M.E."/>
        </authorList>
    </citation>
    <scope>NUCLEOTIDE SEQUENCE</scope>
    <source>
        <strain evidence="4">BCRC 34882</strain>
    </source>
</reference>
<keyword evidence="2" id="KW-0472">Membrane</keyword>
<accession>A0ABQ8PI76</accession>
<feature type="compositionally biased region" description="Basic residues" evidence="1">
    <location>
        <begin position="189"/>
        <end position="200"/>
    </location>
</feature>
<dbReference type="EMBL" id="JANBQD010000062">
    <property type="protein sequence ID" value="KAJ1989759.1"/>
    <property type="molecule type" value="Genomic_DNA"/>
</dbReference>
<name>A0ABQ8PI76_9FUNG</name>
<keyword evidence="2" id="KW-1133">Transmembrane helix</keyword>
<gene>
    <name evidence="4" type="ORF">EDC05_004459</name>
</gene>
<evidence type="ECO:0000256" key="1">
    <source>
        <dbReference type="SAM" id="MobiDB-lite"/>
    </source>
</evidence>